<dbReference type="InterPro" id="IPR003819">
    <property type="entry name" value="TauD/TfdA-like"/>
</dbReference>
<keyword evidence="2" id="KW-1185">Reference proteome</keyword>
<sequence length="261" mass="30087">MNTVANEPFGLIIQAEENGSLFSLDKDQIEKSLLDNGLLLLRNFSPTDNEQMCTFASQFGDLMKWDFGYVLELQIRQEPENHIFSQGRVELHWDGAFAHAVPRFNFFQCIEGSAESGGGETTFLNTVKFLESLPADQLEQLQDLVIRYETEKKAHYGGSVEAPLISHHPLTNKLRMQFIEPFNEDNVEVNPVITEVVGKDKEEGDNLLRLINQLCYQSRYFYDHQWIKGDYLMVDNHSLLHGRRRFEGHGLSRSLKRIHIL</sequence>
<gene>
    <name evidence="1" type="ORF">ABVT43_18255</name>
</gene>
<organism evidence="1 2">
    <name type="scientific">Aliikangiella maris</name>
    <dbReference type="NCBI Taxonomy" id="3162458"/>
    <lineage>
        <taxon>Bacteria</taxon>
        <taxon>Pseudomonadati</taxon>
        <taxon>Pseudomonadota</taxon>
        <taxon>Gammaproteobacteria</taxon>
        <taxon>Oceanospirillales</taxon>
        <taxon>Pleioneaceae</taxon>
        <taxon>Aliikangiella</taxon>
    </lineage>
</organism>
<evidence type="ECO:0000313" key="1">
    <source>
        <dbReference type="EMBL" id="MET1257092.1"/>
    </source>
</evidence>
<proteinExistence type="predicted"/>
<comment type="caution">
    <text evidence="1">The sequence shown here is derived from an EMBL/GenBank/DDBJ whole genome shotgun (WGS) entry which is preliminary data.</text>
</comment>
<dbReference type="EC" id="1.14.11.-" evidence="1"/>
<keyword evidence="1" id="KW-0223">Dioxygenase</keyword>
<evidence type="ECO:0000313" key="2">
    <source>
        <dbReference type="Proteomes" id="UP001548189"/>
    </source>
</evidence>
<dbReference type="PANTHER" id="PTHR10696:SF53">
    <property type="entry name" value="TYROSINE ISONITRILE DESATURASE"/>
    <property type="match status" value="1"/>
</dbReference>
<dbReference type="SUPFAM" id="SSF51197">
    <property type="entry name" value="Clavaminate synthase-like"/>
    <property type="match status" value="1"/>
</dbReference>
<dbReference type="InterPro" id="IPR042098">
    <property type="entry name" value="TauD-like_sf"/>
</dbReference>
<dbReference type="InterPro" id="IPR050411">
    <property type="entry name" value="AlphaKG_dependent_hydroxylases"/>
</dbReference>
<protein>
    <submittedName>
        <fullName evidence="1">TauD/TfdA family dioxygenase</fullName>
        <ecNumber evidence="1">1.14.11.-</ecNumber>
    </submittedName>
</protein>
<dbReference type="Gene3D" id="3.60.130.10">
    <property type="entry name" value="Clavaminate synthase-like"/>
    <property type="match status" value="1"/>
</dbReference>
<dbReference type="GO" id="GO:0051213">
    <property type="term" value="F:dioxygenase activity"/>
    <property type="evidence" value="ECO:0007669"/>
    <property type="project" value="UniProtKB-KW"/>
</dbReference>
<dbReference type="PANTHER" id="PTHR10696">
    <property type="entry name" value="GAMMA-BUTYROBETAINE HYDROXYLASE-RELATED"/>
    <property type="match status" value="1"/>
</dbReference>
<dbReference type="Proteomes" id="UP001548189">
    <property type="component" value="Unassembled WGS sequence"/>
</dbReference>
<keyword evidence="1" id="KW-0560">Oxidoreductase</keyword>
<name>A0ABV2BZZ5_9GAMM</name>
<dbReference type="Pfam" id="PF02668">
    <property type="entry name" value="TauD"/>
    <property type="match status" value="1"/>
</dbReference>
<dbReference type="EMBL" id="JBEVCJ010000034">
    <property type="protein sequence ID" value="MET1257092.1"/>
    <property type="molecule type" value="Genomic_DNA"/>
</dbReference>
<reference evidence="1 2" key="1">
    <citation type="submission" date="2024-06" db="EMBL/GenBank/DDBJ databases">
        <authorList>
            <person name="Li F."/>
        </authorList>
    </citation>
    <scope>NUCLEOTIDE SEQUENCE [LARGE SCALE GENOMIC DNA]</scope>
    <source>
        <strain evidence="1 2">GXAS 311</strain>
    </source>
</reference>
<accession>A0ABV2BZZ5</accession>